<dbReference type="PANTHER" id="PTHR12778">
    <property type="entry name" value="SOLUTE CARRIER FAMILY 33 ACETYL-COA TRANSPORTER -RELATED"/>
    <property type="match status" value="1"/>
</dbReference>
<evidence type="ECO:0000313" key="8">
    <source>
        <dbReference type="EMBL" id="MFA0789688.1"/>
    </source>
</evidence>
<dbReference type="PANTHER" id="PTHR12778:SF10">
    <property type="entry name" value="MAJOR FACILITATOR SUPERFAMILY DOMAIN-CONTAINING PROTEIN 3"/>
    <property type="match status" value="1"/>
</dbReference>
<feature type="transmembrane region" description="Helical" evidence="6">
    <location>
        <begin position="365"/>
        <end position="386"/>
    </location>
</feature>
<feature type="transmembrane region" description="Helical" evidence="6">
    <location>
        <begin position="133"/>
        <end position="155"/>
    </location>
</feature>
<evidence type="ECO:0000256" key="6">
    <source>
        <dbReference type="SAM" id="Phobius"/>
    </source>
</evidence>
<feature type="transmembrane region" description="Helical" evidence="6">
    <location>
        <begin position="302"/>
        <end position="323"/>
    </location>
</feature>
<feature type="transmembrane region" description="Helical" evidence="6">
    <location>
        <begin position="235"/>
        <end position="257"/>
    </location>
</feature>
<feature type="transmembrane region" description="Helical" evidence="6">
    <location>
        <begin position="161"/>
        <end position="182"/>
    </location>
</feature>
<evidence type="ECO:0000256" key="1">
    <source>
        <dbReference type="ARBA" id="ARBA00004141"/>
    </source>
</evidence>
<reference evidence="8 9" key="1">
    <citation type="submission" date="2024-08" db="EMBL/GenBank/DDBJ databases">
        <authorList>
            <person name="Ishaq N."/>
        </authorList>
    </citation>
    <scope>NUCLEOTIDE SEQUENCE [LARGE SCALE GENOMIC DNA]</scope>
    <source>
        <strain evidence="8 9">JCM 30400</strain>
    </source>
</reference>
<keyword evidence="2" id="KW-0813">Transport</keyword>
<organism evidence="8 9">
    <name type="scientific">Microbulbifer echini</name>
    <dbReference type="NCBI Taxonomy" id="1529067"/>
    <lineage>
        <taxon>Bacteria</taxon>
        <taxon>Pseudomonadati</taxon>
        <taxon>Pseudomonadota</taxon>
        <taxon>Gammaproteobacteria</taxon>
        <taxon>Cellvibrionales</taxon>
        <taxon>Microbulbiferaceae</taxon>
        <taxon>Microbulbifer</taxon>
    </lineage>
</organism>
<dbReference type="InterPro" id="IPR036259">
    <property type="entry name" value="MFS_trans_sf"/>
</dbReference>
<feature type="transmembrane region" description="Helical" evidence="6">
    <location>
        <begin position="101"/>
        <end position="121"/>
    </location>
</feature>
<feature type="domain" description="Major facilitator superfamily (MFS) profile" evidence="7">
    <location>
        <begin position="1"/>
        <end position="418"/>
    </location>
</feature>
<feature type="transmembrane region" description="Helical" evidence="6">
    <location>
        <begin position="70"/>
        <end position="89"/>
    </location>
</feature>
<gene>
    <name evidence="8" type="ORF">ACCI51_03960</name>
</gene>
<comment type="caution">
    <text evidence="8">The sequence shown here is derived from an EMBL/GenBank/DDBJ whole genome shotgun (WGS) entry which is preliminary data.</text>
</comment>
<dbReference type="Gene3D" id="1.20.1250.20">
    <property type="entry name" value="MFS general substrate transporter like domains"/>
    <property type="match status" value="2"/>
</dbReference>
<dbReference type="PROSITE" id="PS50850">
    <property type="entry name" value="MFS"/>
    <property type="match status" value="1"/>
</dbReference>
<dbReference type="SUPFAM" id="SSF103473">
    <property type="entry name" value="MFS general substrate transporter"/>
    <property type="match status" value="1"/>
</dbReference>
<sequence length="429" mass="46820">MFFLGFSAGLPLLLVFSTLTAWLRDYGVSRTAIGFFAWVGITFSIKVLWAPIIDHLRLPSLIAGLGKRRSWMLVSQLGVALGLVGMASVNPQLALTEVALLALWVAFCSASQDVAIDAYRIEAMDENYQGAMAANYVFGYRVAMLVAGAGALYIADIASWSVAYLSMAALMGIGVITTLMIAEPNHPRVNGEAEELQNMWVERLLGQGQHSRLKEWFIRAVACPFIEFFQRNGRFALVLLIFIGIFRLSDIAMGIMANPFYLDLGFTKTEIAEISKVFGFFCTVLGSFLGGIFVVRYGIARPLILGAVMVACTNLLFAQLALIGPDKTWLALVISADNISGGIANAVLIAYLSSLANKAYTATQYALFSSLMTLPGKFISGFSGIVVDAQGYAQFFIYAALMGLPAILLSIYLWRREKREWVGEEPQPG</sequence>
<proteinExistence type="predicted"/>
<evidence type="ECO:0000259" key="7">
    <source>
        <dbReference type="PROSITE" id="PS50850"/>
    </source>
</evidence>
<dbReference type="Proteomes" id="UP001569414">
    <property type="component" value="Unassembled WGS sequence"/>
</dbReference>
<dbReference type="InterPro" id="IPR011701">
    <property type="entry name" value="MFS"/>
</dbReference>
<dbReference type="CDD" id="cd17486">
    <property type="entry name" value="MFS_AmpG_like"/>
    <property type="match status" value="1"/>
</dbReference>
<comment type="subcellular location">
    <subcellularLocation>
        <location evidence="1">Membrane</location>
        <topology evidence="1">Multi-pass membrane protein</topology>
    </subcellularLocation>
</comment>
<feature type="transmembrane region" description="Helical" evidence="6">
    <location>
        <begin position="277"/>
        <end position="295"/>
    </location>
</feature>
<keyword evidence="3 6" id="KW-0812">Transmembrane</keyword>
<feature type="transmembrane region" description="Helical" evidence="6">
    <location>
        <begin position="392"/>
        <end position="414"/>
    </location>
</feature>
<name>A0ABV4NJU3_9GAMM</name>
<protein>
    <submittedName>
        <fullName evidence="8">AmpG family muropeptide MFS transporter</fullName>
    </submittedName>
</protein>
<evidence type="ECO:0000256" key="3">
    <source>
        <dbReference type="ARBA" id="ARBA00022692"/>
    </source>
</evidence>
<evidence type="ECO:0000256" key="4">
    <source>
        <dbReference type="ARBA" id="ARBA00022989"/>
    </source>
</evidence>
<feature type="transmembrane region" description="Helical" evidence="6">
    <location>
        <begin position="31"/>
        <end position="49"/>
    </location>
</feature>
<accession>A0ABV4NJU3</accession>
<evidence type="ECO:0000256" key="2">
    <source>
        <dbReference type="ARBA" id="ARBA00022448"/>
    </source>
</evidence>
<feature type="transmembrane region" description="Helical" evidence="6">
    <location>
        <begin position="329"/>
        <end position="353"/>
    </location>
</feature>
<evidence type="ECO:0000313" key="9">
    <source>
        <dbReference type="Proteomes" id="UP001569414"/>
    </source>
</evidence>
<keyword evidence="4 6" id="KW-1133">Transmembrane helix</keyword>
<dbReference type="InterPro" id="IPR020846">
    <property type="entry name" value="MFS_dom"/>
</dbReference>
<dbReference type="EMBL" id="JBGMEL010000003">
    <property type="protein sequence ID" value="MFA0789688.1"/>
    <property type="molecule type" value="Genomic_DNA"/>
</dbReference>
<dbReference type="NCBIfam" id="TIGR00901">
    <property type="entry name" value="2A0125"/>
    <property type="match status" value="1"/>
</dbReference>
<evidence type="ECO:0000256" key="5">
    <source>
        <dbReference type="ARBA" id="ARBA00023136"/>
    </source>
</evidence>
<keyword evidence="9" id="KW-1185">Reference proteome</keyword>
<dbReference type="InterPro" id="IPR004752">
    <property type="entry name" value="AmpG_permease/AT-1"/>
</dbReference>
<dbReference type="Pfam" id="PF07690">
    <property type="entry name" value="MFS_1"/>
    <property type="match status" value="1"/>
</dbReference>
<keyword evidence="5 6" id="KW-0472">Membrane</keyword>